<dbReference type="RefSeq" id="WP_157993717.1">
    <property type="nucleotide sequence ID" value="NZ_LR217703.1"/>
</dbReference>
<evidence type="ECO:0000256" key="1">
    <source>
        <dbReference type="ARBA" id="ARBA00004651"/>
    </source>
</evidence>
<evidence type="ECO:0000313" key="18">
    <source>
        <dbReference type="EMBL" id="VFP80133.1"/>
    </source>
</evidence>
<evidence type="ECO:0000256" key="11">
    <source>
        <dbReference type="ARBA" id="ARBA00023136"/>
    </source>
</evidence>
<evidence type="ECO:0000256" key="12">
    <source>
        <dbReference type="ARBA" id="ARBA00025694"/>
    </source>
</evidence>
<sequence>MHYPIKNYDSIPHKIQSYLIGFILSIILTFIPFLMVINNIGSETTLFSFALICAIIQIIVHLIYFLHLNRKSEGGWNFIAVLFTTLVISVIIIGSLWIMWHLNYNMEMSACQ</sequence>
<name>A0A451D3A7_9GAMM</name>
<dbReference type="NCBIfam" id="TIGR02847">
    <property type="entry name" value="CyoD"/>
    <property type="match status" value="1"/>
</dbReference>
<evidence type="ECO:0000256" key="5">
    <source>
        <dbReference type="ARBA" id="ARBA00022448"/>
    </source>
</evidence>
<comment type="subcellular location">
    <subcellularLocation>
        <location evidence="1">Cell membrane</location>
        <topology evidence="1">Multi-pass membrane protein</topology>
    </subcellularLocation>
</comment>
<evidence type="ECO:0000256" key="2">
    <source>
        <dbReference type="ARBA" id="ARBA00008079"/>
    </source>
</evidence>
<organism evidence="18 19">
    <name type="scientific">Candidatus Erwinia haradaeae</name>
    <dbReference type="NCBI Taxonomy" id="1922217"/>
    <lineage>
        <taxon>Bacteria</taxon>
        <taxon>Pseudomonadati</taxon>
        <taxon>Pseudomonadota</taxon>
        <taxon>Gammaproteobacteria</taxon>
        <taxon>Enterobacterales</taxon>
        <taxon>Erwiniaceae</taxon>
        <taxon>Erwinia</taxon>
    </lineage>
</organism>
<dbReference type="Proteomes" id="UP000294412">
    <property type="component" value="Chromosome"/>
</dbReference>
<dbReference type="PANTHER" id="PTHR36835:SF1">
    <property type="entry name" value="CYTOCHROME BO(3) UBIQUINOL OXIDASE SUBUNIT 4"/>
    <property type="match status" value="1"/>
</dbReference>
<dbReference type="InterPro" id="IPR005171">
    <property type="entry name" value="Cyt_c_oxidase_su4_prok"/>
</dbReference>
<comment type="similarity">
    <text evidence="2">Belongs to the cytochrome c oxidase bacterial subunit 4 family.</text>
</comment>
<accession>A0A451D3A7</accession>
<evidence type="ECO:0000256" key="14">
    <source>
        <dbReference type="ARBA" id="ARBA00030211"/>
    </source>
</evidence>
<evidence type="ECO:0000256" key="17">
    <source>
        <dbReference type="SAM" id="Phobius"/>
    </source>
</evidence>
<dbReference type="InterPro" id="IPR050968">
    <property type="entry name" value="Cytochrome_c_oxidase_bac_sub4"/>
</dbReference>
<dbReference type="GO" id="GO:0015078">
    <property type="term" value="F:proton transmembrane transporter activity"/>
    <property type="evidence" value="ECO:0007669"/>
    <property type="project" value="TreeGrafter"/>
</dbReference>
<keyword evidence="11 17" id="KW-0472">Membrane</keyword>
<evidence type="ECO:0000256" key="6">
    <source>
        <dbReference type="ARBA" id="ARBA00022475"/>
    </source>
</evidence>
<keyword evidence="9 17" id="KW-1133">Transmembrane helix</keyword>
<protein>
    <recommendedName>
        <fullName evidence="4">Cytochrome bo(3) ubiquinol oxidase subunit 4</fullName>
    </recommendedName>
    <alternativeName>
        <fullName evidence="16">Cytochrome o ubiquinol oxidase subunit 4</fullName>
    </alternativeName>
    <alternativeName>
        <fullName evidence="13">Oxidase bo(3) subunit 4</fullName>
    </alternativeName>
    <alternativeName>
        <fullName evidence="14">Ubiquinol oxidase polypeptide IV</fullName>
    </alternativeName>
    <alternativeName>
        <fullName evidence="15">Ubiquinol oxidase subunit 4</fullName>
    </alternativeName>
</protein>
<evidence type="ECO:0000256" key="8">
    <source>
        <dbReference type="ARBA" id="ARBA00022982"/>
    </source>
</evidence>
<evidence type="ECO:0000256" key="16">
    <source>
        <dbReference type="ARBA" id="ARBA00032185"/>
    </source>
</evidence>
<keyword evidence="8" id="KW-0249">Electron transport</keyword>
<keyword evidence="7 17" id="KW-0812">Transmembrane</keyword>
<proteinExistence type="inferred from homology"/>
<gene>
    <name evidence="18" type="primary">cyoD</name>
    <name evidence="18" type="ORF">ERCICUMA2628_554</name>
</gene>
<dbReference type="AlphaFoldDB" id="A0A451D3A7"/>
<keyword evidence="10" id="KW-0560">Oxidoreductase</keyword>
<reference evidence="18 19" key="1">
    <citation type="submission" date="2019-02" db="EMBL/GenBank/DDBJ databases">
        <authorList>
            <person name="Manzano-Marin A."/>
            <person name="Manzano-Marin A."/>
        </authorList>
    </citation>
    <scope>NUCLEOTIDE SEQUENCE [LARGE SCALE GENOMIC DNA]</scope>
    <source>
        <strain evidence="18 19">ErCicuneomaculata</strain>
    </source>
</reference>
<dbReference type="GO" id="GO:0009319">
    <property type="term" value="C:cytochrome o ubiquinol oxidase complex"/>
    <property type="evidence" value="ECO:0007669"/>
    <property type="project" value="TreeGrafter"/>
</dbReference>
<keyword evidence="6" id="KW-1003">Cell membrane</keyword>
<evidence type="ECO:0000256" key="7">
    <source>
        <dbReference type="ARBA" id="ARBA00022692"/>
    </source>
</evidence>
<feature type="transmembrane region" description="Helical" evidence="17">
    <location>
        <begin position="46"/>
        <end position="66"/>
    </location>
</feature>
<comment type="subunit">
    <text evidence="3">Heterooctamer of two A chains, two B chains, two C chains and two D chains.</text>
</comment>
<feature type="transmembrane region" description="Helical" evidence="17">
    <location>
        <begin position="20"/>
        <end position="40"/>
    </location>
</feature>
<evidence type="ECO:0000313" key="19">
    <source>
        <dbReference type="Proteomes" id="UP000294412"/>
    </source>
</evidence>
<evidence type="ECO:0000256" key="4">
    <source>
        <dbReference type="ARBA" id="ARBA00014689"/>
    </source>
</evidence>
<evidence type="ECO:0000256" key="9">
    <source>
        <dbReference type="ARBA" id="ARBA00022989"/>
    </source>
</evidence>
<dbReference type="InterPro" id="IPR014210">
    <property type="entry name" value="Cyt_o_ubiqinol_oxidase_su4"/>
</dbReference>
<evidence type="ECO:0000256" key="3">
    <source>
        <dbReference type="ARBA" id="ARBA00011700"/>
    </source>
</evidence>
<dbReference type="Pfam" id="PF03626">
    <property type="entry name" value="COX4_pro"/>
    <property type="match status" value="1"/>
</dbReference>
<dbReference type="GO" id="GO:0019646">
    <property type="term" value="P:aerobic electron transport chain"/>
    <property type="evidence" value="ECO:0007669"/>
    <property type="project" value="TreeGrafter"/>
</dbReference>
<comment type="function">
    <text evidence="12">Cytochrome bo(3) ubiquinol terminal oxidase is the component of the aerobic respiratory chain of E.coli that predominates when cells are grown at high aeration. Has proton pump activity across the membrane in addition to electron transfer, pumping 2 protons/electron.</text>
</comment>
<dbReference type="EMBL" id="LR217703">
    <property type="protein sequence ID" value="VFP80133.1"/>
    <property type="molecule type" value="Genomic_DNA"/>
</dbReference>
<dbReference type="GO" id="GO:0015990">
    <property type="term" value="P:electron transport coupled proton transport"/>
    <property type="evidence" value="ECO:0007669"/>
    <property type="project" value="InterPro"/>
</dbReference>
<dbReference type="OrthoDB" id="2375888at2"/>
<evidence type="ECO:0000256" key="13">
    <source>
        <dbReference type="ARBA" id="ARBA00030071"/>
    </source>
</evidence>
<evidence type="ECO:0000256" key="15">
    <source>
        <dbReference type="ARBA" id="ARBA00031887"/>
    </source>
</evidence>
<evidence type="ECO:0000256" key="10">
    <source>
        <dbReference type="ARBA" id="ARBA00023002"/>
    </source>
</evidence>
<dbReference type="GO" id="GO:0009486">
    <property type="term" value="F:cytochrome bo3 ubiquinol oxidase activity"/>
    <property type="evidence" value="ECO:0007669"/>
    <property type="project" value="InterPro"/>
</dbReference>
<dbReference type="GO" id="GO:0005886">
    <property type="term" value="C:plasma membrane"/>
    <property type="evidence" value="ECO:0007669"/>
    <property type="project" value="UniProtKB-SubCell"/>
</dbReference>
<dbReference type="PANTHER" id="PTHR36835">
    <property type="entry name" value="CYTOCHROME BO(3) UBIQUINOL OXIDASE SUBUNIT 4"/>
    <property type="match status" value="1"/>
</dbReference>
<keyword evidence="5" id="KW-0813">Transport</keyword>
<feature type="transmembrane region" description="Helical" evidence="17">
    <location>
        <begin position="78"/>
        <end position="100"/>
    </location>
</feature>